<feature type="transmembrane region" description="Helical" evidence="5">
    <location>
        <begin position="218"/>
        <end position="239"/>
    </location>
</feature>
<keyword evidence="3 5" id="KW-1133">Transmembrane helix</keyword>
<dbReference type="eggNOG" id="COG1814">
    <property type="taxonomic scope" value="Bacteria"/>
</dbReference>
<feature type="transmembrane region" description="Helical" evidence="5">
    <location>
        <begin position="158"/>
        <end position="181"/>
    </location>
</feature>
<name>V4RC14_9HYPH</name>
<sequence>MPRLEHDHSPQAIARRLAEGPRVSYVRDWVYGAIDGAVTTFAIVAGAIGAELSPRVVIILGVANLLADGFSMAAANYSGTQAEREGYARLREMEARHVAEAPDGEREEIRQIYAARGFEGRSLRDIVRLVTAREKTWIDTMMLEEHGMSPVQRSPWRAAAVTMLAFVLAGSLPLLPFALALPRAAEIAALATGLTFFLVGSVKSRWSVRSWWASGLETFLVGMTAASVAYVVGAVLGGLG</sequence>
<dbReference type="Pfam" id="PF01988">
    <property type="entry name" value="VIT1"/>
    <property type="match status" value="1"/>
</dbReference>
<dbReference type="AlphaFoldDB" id="V4RC14"/>
<organism evidence="6 7">
    <name type="scientific">Lutibaculum baratangense AMV1</name>
    <dbReference type="NCBI Taxonomy" id="631454"/>
    <lineage>
        <taxon>Bacteria</taxon>
        <taxon>Pseudomonadati</taxon>
        <taxon>Pseudomonadota</taxon>
        <taxon>Alphaproteobacteria</taxon>
        <taxon>Hyphomicrobiales</taxon>
        <taxon>Tepidamorphaceae</taxon>
        <taxon>Lutibaculum</taxon>
    </lineage>
</organism>
<dbReference type="GO" id="GO:0005384">
    <property type="term" value="F:manganese ion transmembrane transporter activity"/>
    <property type="evidence" value="ECO:0007669"/>
    <property type="project" value="InterPro"/>
</dbReference>
<keyword evidence="4 5" id="KW-0472">Membrane</keyword>
<evidence type="ECO:0000313" key="7">
    <source>
        <dbReference type="Proteomes" id="UP000017819"/>
    </source>
</evidence>
<keyword evidence="7" id="KW-1185">Reference proteome</keyword>
<protein>
    <recommendedName>
        <fullName evidence="8">VIT family protein</fullName>
    </recommendedName>
</protein>
<evidence type="ECO:0000256" key="2">
    <source>
        <dbReference type="ARBA" id="ARBA00022692"/>
    </source>
</evidence>
<feature type="transmembrane region" description="Helical" evidence="5">
    <location>
        <begin position="29"/>
        <end position="50"/>
    </location>
</feature>
<dbReference type="GO" id="GO:0012505">
    <property type="term" value="C:endomembrane system"/>
    <property type="evidence" value="ECO:0007669"/>
    <property type="project" value="UniProtKB-SubCell"/>
</dbReference>
<accession>V4RC14</accession>
<evidence type="ECO:0000313" key="6">
    <source>
        <dbReference type="EMBL" id="ESR22899.1"/>
    </source>
</evidence>
<evidence type="ECO:0000256" key="3">
    <source>
        <dbReference type="ARBA" id="ARBA00022989"/>
    </source>
</evidence>
<dbReference type="PANTHER" id="PTHR31851">
    <property type="entry name" value="FE(2+)/MN(2+) TRANSPORTER PCL1"/>
    <property type="match status" value="1"/>
</dbReference>
<dbReference type="InterPro" id="IPR008217">
    <property type="entry name" value="Ccc1_fam"/>
</dbReference>
<reference evidence="6 7" key="1">
    <citation type="journal article" date="2014" name="Genome Announc.">
        <title>Draft Genome Sequence of Lutibaculum baratangense Strain AMV1T, Isolated from a Mud Volcano in Andamans, India.</title>
        <authorList>
            <person name="Singh A."/>
            <person name="Sreenivas A."/>
            <person name="Sathyanarayana Reddy G."/>
            <person name="Pinnaka A.K."/>
            <person name="Shivaji S."/>
        </authorList>
    </citation>
    <scope>NUCLEOTIDE SEQUENCE [LARGE SCALE GENOMIC DNA]</scope>
    <source>
        <strain evidence="6 7">AMV1</strain>
    </source>
</reference>
<comment type="caution">
    <text evidence="6">The sequence shown here is derived from an EMBL/GenBank/DDBJ whole genome shotgun (WGS) entry which is preliminary data.</text>
</comment>
<feature type="transmembrane region" description="Helical" evidence="5">
    <location>
        <begin position="187"/>
        <end position="206"/>
    </location>
</feature>
<dbReference type="OrthoDB" id="5506246at2"/>
<dbReference type="STRING" id="631454.N177_4036"/>
<evidence type="ECO:0000256" key="1">
    <source>
        <dbReference type="ARBA" id="ARBA00004127"/>
    </source>
</evidence>
<evidence type="ECO:0008006" key="8">
    <source>
        <dbReference type="Google" id="ProtNLM"/>
    </source>
</evidence>
<evidence type="ECO:0000256" key="5">
    <source>
        <dbReference type="SAM" id="Phobius"/>
    </source>
</evidence>
<dbReference type="EMBL" id="AWXZ01000040">
    <property type="protein sequence ID" value="ESR22899.1"/>
    <property type="molecule type" value="Genomic_DNA"/>
</dbReference>
<dbReference type="PATRIC" id="fig|631454.5.peg.3987"/>
<proteinExistence type="predicted"/>
<dbReference type="RefSeq" id="WP_023434145.1">
    <property type="nucleotide sequence ID" value="NZ_AWXZ01000040.1"/>
</dbReference>
<dbReference type="GO" id="GO:0030026">
    <property type="term" value="P:intracellular manganese ion homeostasis"/>
    <property type="evidence" value="ECO:0007669"/>
    <property type="project" value="InterPro"/>
</dbReference>
<gene>
    <name evidence="6" type="ORF">N177_4036</name>
</gene>
<dbReference type="Proteomes" id="UP000017819">
    <property type="component" value="Unassembled WGS sequence"/>
</dbReference>
<evidence type="ECO:0000256" key="4">
    <source>
        <dbReference type="ARBA" id="ARBA00023136"/>
    </source>
</evidence>
<keyword evidence="2 5" id="KW-0812">Transmembrane</keyword>
<comment type="subcellular location">
    <subcellularLocation>
        <location evidence="1">Endomembrane system</location>
        <topology evidence="1">Multi-pass membrane protein</topology>
    </subcellularLocation>
</comment>
<feature type="transmembrane region" description="Helical" evidence="5">
    <location>
        <begin position="56"/>
        <end position="75"/>
    </location>
</feature>